<comment type="similarity">
    <text evidence="9">Belongs to the TrpF family.</text>
</comment>
<protein>
    <recommendedName>
        <fullName evidence="4 9">N-(5'-phosphoribosyl)anthranilate isomerase</fullName>
        <shortName evidence="9">PRAI</shortName>
        <ecNumber evidence="3 9">5.3.1.24</ecNumber>
    </recommendedName>
</protein>
<dbReference type="UniPathway" id="UPA00035">
    <property type="reaction ID" value="UER00042"/>
</dbReference>
<dbReference type="Gene3D" id="3.20.20.70">
    <property type="entry name" value="Aldolase class I"/>
    <property type="match status" value="1"/>
</dbReference>
<evidence type="ECO:0000256" key="1">
    <source>
        <dbReference type="ARBA" id="ARBA00001164"/>
    </source>
</evidence>
<organism evidence="11 12">
    <name type="scientific">Nitritalea halalkaliphila LW7</name>
    <dbReference type="NCBI Taxonomy" id="1189621"/>
    <lineage>
        <taxon>Bacteria</taxon>
        <taxon>Pseudomonadati</taxon>
        <taxon>Bacteroidota</taxon>
        <taxon>Cytophagia</taxon>
        <taxon>Cytophagales</taxon>
        <taxon>Cyclobacteriaceae</taxon>
        <taxon>Nitritalea</taxon>
    </lineage>
</organism>
<dbReference type="InterPro" id="IPR011060">
    <property type="entry name" value="RibuloseP-bd_barrel"/>
</dbReference>
<evidence type="ECO:0000256" key="9">
    <source>
        <dbReference type="HAMAP-Rule" id="MF_00135"/>
    </source>
</evidence>
<dbReference type="HAMAP" id="MF_00135">
    <property type="entry name" value="PRAI"/>
    <property type="match status" value="1"/>
</dbReference>
<evidence type="ECO:0000256" key="8">
    <source>
        <dbReference type="ARBA" id="ARBA00023235"/>
    </source>
</evidence>
<evidence type="ECO:0000313" key="11">
    <source>
        <dbReference type="EMBL" id="EIM73439.1"/>
    </source>
</evidence>
<dbReference type="InterPro" id="IPR001240">
    <property type="entry name" value="PRAI_dom"/>
</dbReference>
<sequence length="211" mass="23736">MREPANIKVLLERIRPAYIGLILYPPSPRFIRAELTDYYARLTLPKVGVFVNEPNEAVLKQVEVLALQVVQLHGKETPEQVAALRQSLPREVEIWKVASVGNAVDWKQLEAYVPHSSHLLFDTQVKGYGGSGQQFNWELLQDYPFDMPFIVSGGITEDSAAKLLDLAEGLPQLAGVDINSKFELVPGLKNILALERFTKALNKEYHDRNKS</sequence>
<evidence type="ECO:0000259" key="10">
    <source>
        <dbReference type="Pfam" id="PF00697"/>
    </source>
</evidence>
<dbReference type="InterPro" id="IPR044643">
    <property type="entry name" value="TrpF_fam"/>
</dbReference>
<dbReference type="Pfam" id="PF00697">
    <property type="entry name" value="PRAI"/>
    <property type="match status" value="1"/>
</dbReference>
<dbReference type="CDD" id="cd00405">
    <property type="entry name" value="PRAI"/>
    <property type="match status" value="1"/>
</dbReference>
<dbReference type="STRING" id="1189621.A3SI_17849"/>
<keyword evidence="6 9" id="KW-0822">Tryptophan biosynthesis</keyword>
<gene>
    <name evidence="9" type="primary">trpF</name>
    <name evidence="11" type="ORF">A3SI_17849</name>
</gene>
<keyword evidence="12" id="KW-1185">Reference proteome</keyword>
<comment type="catalytic activity">
    <reaction evidence="1 9">
        <text>N-(5-phospho-beta-D-ribosyl)anthranilate = 1-(2-carboxyphenylamino)-1-deoxy-D-ribulose 5-phosphate</text>
        <dbReference type="Rhea" id="RHEA:21540"/>
        <dbReference type="ChEBI" id="CHEBI:18277"/>
        <dbReference type="ChEBI" id="CHEBI:58613"/>
        <dbReference type="EC" id="5.3.1.24"/>
    </reaction>
</comment>
<feature type="domain" description="N-(5'phosphoribosyl) anthranilate isomerase (PRAI)" evidence="10">
    <location>
        <begin position="18"/>
        <end position="199"/>
    </location>
</feature>
<dbReference type="EC" id="5.3.1.24" evidence="3 9"/>
<dbReference type="GO" id="GO:0004640">
    <property type="term" value="F:phosphoribosylanthranilate isomerase activity"/>
    <property type="evidence" value="ECO:0007669"/>
    <property type="project" value="UniProtKB-UniRule"/>
</dbReference>
<evidence type="ECO:0000256" key="5">
    <source>
        <dbReference type="ARBA" id="ARBA00022605"/>
    </source>
</evidence>
<proteinExistence type="inferred from homology"/>
<dbReference type="GO" id="GO:0000162">
    <property type="term" value="P:L-tryptophan biosynthetic process"/>
    <property type="evidence" value="ECO:0007669"/>
    <property type="project" value="UniProtKB-UniRule"/>
</dbReference>
<comment type="pathway">
    <text evidence="2 9">Amino-acid biosynthesis; L-tryptophan biosynthesis; L-tryptophan from chorismate: step 3/5.</text>
</comment>
<evidence type="ECO:0000256" key="3">
    <source>
        <dbReference type="ARBA" id="ARBA00012572"/>
    </source>
</evidence>
<evidence type="ECO:0000256" key="4">
    <source>
        <dbReference type="ARBA" id="ARBA00022272"/>
    </source>
</evidence>
<keyword evidence="5 9" id="KW-0028">Amino-acid biosynthesis</keyword>
<evidence type="ECO:0000256" key="2">
    <source>
        <dbReference type="ARBA" id="ARBA00004664"/>
    </source>
</evidence>
<dbReference type="EMBL" id="AJYA01000060">
    <property type="protein sequence ID" value="EIM73439.1"/>
    <property type="molecule type" value="Genomic_DNA"/>
</dbReference>
<evidence type="ECO:0000256" key="7">
    <source>
        <dbReference type="ARBA" id="ARBA00023141"/>
    </source>
</evidence>
<dbReference type="PANTHER" id="PTHR42894">
    <property type="entry name" value="N-(5'-PHOSPHORIBOSYL)ANTHRANILATE ISOMERASE"/>
    <property type="match status" value="1"/>
</dbReference>
<accession>I5BV37</accession>
<keyword evidence="8 9" id="KW-0413">Isomerase</keyword>
<evidence type="ECO:0000313" key="12">
    <source>
        <dbReference type="Proteomes" id="UP000005551"/>
    </source>
</evidence>
<dbReference type="PANTHER" id="PTHR42894:SF1">
    <property type="entry name" value="N-(5'-PHOSPHORIBOSYL)ANTHRANILATE ISOMERASE"/>
    <property type="match status" value="1"/>
</dbReference>
<dbReference type="InterPro" id="IPR013785">
    <property type="entry name" value="Aldolase_TIM"/>
</dbReference>
<reference evidence="11 12" key="1">
    <citation type="submission" date="2012-05" db="EMBL/GenBank/DDBJ databases">
        <title>Genome sequence of Nitritalea halalkaliphila LW7.</title>
        <authorList>
            <person name="Jangir P.K."/>
            <person name="Singh A."/>
            <person name="Shivaji S."/>
            <person name="Sharma R."/>
        </authorList>
    </citation>
    <scope>NUCLEOTIDE SEQUENCE [LARGE SCALE GENOMIC DNA]</scope>
    <source>
        <strain evidence="11 12">LW7</strain>
    </source>
</reference>
<name>I5BV37_9BACT</name>
<comment type="caution">
    <text evidence="11">The sequence shown here is derived from an EMBL/GenBank/DDBJ whole genome shotgun (WGS) entry which is preliminary data.</text>
</comment>
<dbReference type="Proteomes" id="UP000005551">
    <property type="component" value="Unassembled WGS sequence"/>
</dbReference>
<keyword evidence="7 9" id="KW-0057">Aromatic amino acid biosynthesis</keyword>
<dbReference type="PATRIC" id="fig|1189621.3.peg.3709"/>
<dbReference type="AlphaFoldDB" id="I5BV37"/>
<evidence type="ECO:0000256" key="6">
    <source>
        <dbReference type="ARBA" id="ARBA00022822"/>
    </source>
</evidence>
<dbReference type="SUPFAM" id="SSF51366">
    <property type="entry name" value="Ribulose-phoshate binding barrel"/>
    <property type="match status" value="1"/>
</dbReference>